<protein>
    <submittedName>
        <fullName evidence="1">Entry exclusion protein TrbK-alt</fullName>
    </submittedName>
</protein>
<reference evidence="1 2" key="1">
    <citation type="submission" date="2020-10" db="EMBL/GenBank/DDBJ databases">
        <title>Degradation of 1,4-Dioxane by Xanthobacter sp. YN2, via a Novel Group-2 Soluble Di-Iron Monooxygenase.</title>
        <authorList>
            <person name="Ma F."/>
            <person name="Wang Y."/>
            <person name="Yang J."/>
            <person name="Guo H."/>
            <person name="Su D."/>
            <person name="Yu L."/>
        </authorList>
    </citation>
    <scope>NUCLEOTIDE SEQUENCE [LARGE SCALE GENOMIC DNA]</scope>
    <source>
        <strain evidence="1 2">YN2</strain>
    </source>
</reference>
<dbReference type="RefSeq" id="WP_203194078.1">
    <property type="nucleotide sequence ID" value="NZ_CP063362.1"/>
</dbReference>
<dbReference type="KEGG" id="xdi:EZH22_01595"/>
<sequence length="86" mass="8864">MDQGTVLRTLVVAGLVGSVIAALAMASGLQVEPVVATSVPAGTISSADLKNCAKLETADQIDPRCAALWEANRRRFFGRPVDGAAP</sequence>
<dbReference type="Pfam" id="PF20084">
    <property type="entry name" value="TrbK"/>
    <property type="match status" value="1"/>
</dbReference>
<evidence type="ECO:0000313" key="1">
    <source>
        <dbReference type="EMBL" id="QRG07166.1"/>
    </source>
</evidence>
<accession>A0A974SIA6</accession>
<dbReference type="EMBL" id="CP063362">
    <property type="protein sequence ID" value="QRG07166.1"/>
    <property type="molecule type" value="Genomic_DNA"/>
</dbReference>
<evidence type="ECO:0000313" key="2">
    <source>
        <dbReference type="Proteomes" id="UP000596427"/>
    </source>
</evidence>
<dbReference type="Proteomes" id="UP000596427">
    <property type="component" value="Chromosome"/>
</dbReference>
<gene>
    <name evidence="1" type="primary">trbK-alt</name>
    <name evidence="1" type="ORF">EZH22_01595</name>
</gene>
<organism evidence="1 2">
    <name type="scientific">Xanthobacter dioxanivorans</name>
    <dbReference type="NCBI Taxonomy" id="2528964"/>
    <lineage>
        <taxon>Bacteria</taxon>
        <taxon>Pseudomonadati</taxon>
        <taxon>Pseudomonadota</taxon>
        <taxon>Alphaproteobacteria</taxon>
        <taxon>Hyphomicrobiales</taxon>
        <taxon>Xanthobacteraceae</taxon>
        <taxon>Xanthobacter</taxon>
    </lineage>
</organism>
<keyword evidence="2" id="KW-1185">Reference proteome</keyword>
<dbReference type="InterPro" id="IPR027587">
    <property type="entry name" value="TrbK"/>
</dbReference>
<proteinExistence type="predicted"/>
<dbReference type="AlphaFoldDB" id="A0A974SIA6"/>
<dbReference type="NCBIfam" id="TIGR04360">
    <property type="entry name" value="other_trbK"/>
    <property type="match status" value="1"/>
</dbReference>
<name>A0A974SIA6_9HYPH</name>